<feature type="compositionally biased region" description="Low complexity" evidence="1">
    <location>
        <begin position="258"/>
        <end position="277"/>
    </location>
</feature>
<gene>
    <name evidence="2" type="ORF">UV8b_06816</name>
</gene>
<evidence type="ECO:0008006" key="4">
    <source>
        <dbReference type="Google" id="ProtNLM"/>
    </source>
</evidence>
<dbReference type="RefSeq" id="XP_043000248.1">
    <property type="nucleotide sequence ID" value="XM_043144313.1"/>
</dbReference>
<dbReference type="GeneID" id="66067593"/>
<feature type="compositionally biased region" description="Polar residues" evidence="1">
    <location>
        <begin position="527"/>
        <end position="541"/>
    </location>
</feature>
<protein>
    <recommendedName>
        <fullName evidence="4">Glutamine repeat protein-1</fullName>
    </recommendedName>
</protein>
<feature type="region of interest" description="Disordered" evidence="1">
    <location>
        <begin position="1"/>
        <end position="74"/>
    </location>
</feature>
<dbReference type="EMBL" id="CP072757">
    <property type="protein sequence ID" value="QUC22575.1"/>
    <property type="molecule type" value="Genomic_DNA"/>
</dbReference>
<dbReference type="OrthoDB" id="2530523at2759"/>
<evidence type="ECO:0000313" key="3">
    <source>
        <dbReference type="Proteomes" id="UP000027002"/>
    </source>
</evidence>
<feature type="compositionally biased region" description="Polar residues" evidence="1">
    <location>
        <begin position="278"/>
        <end position="312"/>
    </location>
</feature>
<reference evidence="2" key="1">
    <citation type="submission" date="2020-03" db="EMBL/GenBank/DDBJ databases">
        <title>A mixture of massive structural variations and highly conserved coding sequences in Ustilaginoidea virens genome.</title>
        <authorList>
            <person name="Zhang K."/>
            <person name="Zhao Z."/>
            <person name="Zhang Z."/>
            <person name="Li Y."/>
            <person name="Hsiang T."/>
            <person name="Sun W."/>
        </authorList>
    </citation>
    <scope>NUCLEOTIDE SEQUENCE</scope>
    <source>
        <strain evidence="2">UV-8b</strain>
    </source>
</reference>
<feature type="region of interest" description="Disordered" evidence="1">
    <location>
        <begin position="171"/>
        <end position="364"/>
    </location>
</feature>
<evidence type="ECO:0000256" key="1">
    <source>
        <dbReference type="SAM" id="MobiDB-lite"/>
    </source>
</evidence>
<proteinExistence type="predicted"/>
<dbReference type="AlphaFoldDB" id="A0A8E5HWA1"/>
<keyword evidence="3" id="KW-1185">Reference proteome</keyword>
<feature type="compositionally biased region" description="Basic residues" evidence="1">
    <location>
        <begin position="247"/>
        <end position="257"/>
    </location>
</feature>
<feature type="compositionally biased region" description="Low complexity" evidence="1">
    <location>
        <begin position="317"/>
        <end position="330"/>
    </location>
</feature>
<feature type="compositionally biased region" description="Polar residues" evidence="1">
    <location>
        <begin position="332"/>
        <end position="359"/>
    </location>
</feature>
<feature type="compositionally biased region" description="Low complexity" evidence="1">
    <location>
        <begin position="33"/>
        <end position="74"/>
    </location>
</feature>
<feature type="region of interest" description="Disordered" evidence="1">
    <location>
        <begin position="387"/>
        <end position="411"/>
    </location>
</feature>
<name>A0A8E5HWA1_USTVR</name>
<dbReference type="Proteomes" id="UP000027002">
    <property type="component" value="Chromosome 5"/>
</dbReference>
<organism evidence="2 3">
    <name type="scientific">Ustilaginoidea virens</name>
    <name type="common">Rice false smut fungus</name>
    <name type="synonym">Villosiclava virens</name>
    <dbReference type="NCBI Taxonomy" id="1159556"/>
    <lineage>
        <taxon>Eukaryota</taxon>
        <taxon>Fungi</taxon>
        <taxon>Dikarya</taxon>
        <taxon>Ascomycota</taxon>
        <taxon>Pezizomycotina</taxon>
        <taxon>Sordariomycetes</taxon>
        <taxon>Hypocreomycetidae</taxon>
        <taxon>Hypocreales</taxon>
        <taxon>Clavicipitaceae</taxon>
        <taxon>Ustilaginoidea</taxon>
    </lineage>
</organism>
<feature type="region of interest" description="Disordered" evidence="1">
    <location>
        <begin position="504"/>
        <end position="553"/>
    </location>
</feature>
<evidence type="ECO:0000313" key="2">
    <source>
        <dbReference type="EMBL" id="QUC22575.1"/>
    </source>
</evidence>
<accession>A0A8E5HWA1</accession>
<sequence length="553" mass="61716">MYNAGYGFGNPAFNQPGAPQQPQQQPQQPPQPQQQQPQPQQPQPQQQQQQQQQQQHSPHSPHQQQQQPNPQPLYNQQQQFAGMPQGSFNPGNNAQMMQGMPAGMMQNSAMPSMPPNGQMPGYPQQFPGAAYGQLMPGGVPPNFAPNNYMMTGGMQAFPMNQTGMNLQQVQMMQRMQAQQAAQQAPPPPPQQQQHHPHQQYQQPQPQSHQQQPQQPQSQQHPPQQQHPLQQQQPQSQQSQHPPPHQQQQHRHHHHHQQQHQSQQEQPQQHQPLQPQHQTLPGVSQTTTPQRPSSAAQGTPTNPMLQHQPQFATPQPHPHNQPSQNAQQAPSLGTPQTPTFSTNHTSGAGMPTTGTPLSPRSESREKERFALLLDINHELLYESIQIQSTQQELKKENPPTSGSQGDRKPTEEENLFQQDYLQCMRRLQANLSYMAALADRKPEVKVPPCPAYLSAPPLNLSLRLRSPSVVPEGQDANIDTVADRQERDKSIRDLYKRLQAVFPGFDPKKEPAFRMPGPGQKSGGQGSNQASPTVQQNPQMPTMSAPVGNPGVMG</sequence>
<dbReference type="KEGG" id="uvi:66067593"/>
<feature type="compositionally biased region" description="Low complexity" evidence="1">
    <location>
        <begin position="198"/>
        <end position="239"/>
    </location>
</feature>